<comment type="caution">
    <text evidence="2">The sequence shown here is derived from an EMBL/GenBank/DDBJ whole genome shotgun (WGS) entry which is preliminary data.</text>
</comment>
<dbReference type="RefSeq" id="WP_161927772.1">
    <property type="nucleotide sequence ID" value="NZ_BJOU01000002.1"/>
</dbReference>
<dbReference type="AlphaFoldDB" id="A0A7I9UZU0"/>
<organism evidence="2 3">
    <name type="scientific">Gordonia crocea</name>
    <dbReference type="NCBI Taxonomy" id="589162"/>
    <lineage>
        <taxon>Bacteria</taxon>
        <taxon>Bacillati</taxon>
        <taxon>Actinomycetota</taxon>
        <taxon>Actinomycetes</taxon>
        <taxon>Mycobacteriales</taxon>
        <taxon>Gordoniaceae</taxon>
        <taxon>Gordonia</taxon>
    </lineage>
</organism>
<reference evidence="3" key="1">
    <citation type="submission" date="2019-06" db="EMBL/GenBank/DDBJ databases">
        <title>Gordonia isolated from sludge of a wastewater treatment plant.</title>
        <authorList>
            <person name="Tamura T."/>
            <person name="Aoyama K."/>
            <person name="Kang Y."/>
            <person name="Saito S."/>
            <person name="Akiyama N."/>
            <person name="Yazawa K."/>
            <person name="Gonoi T."/>
            <person name="Mikami Y."/>
        </authorList>
    </citation>
    <scope>NUCLEOTIDE SEQUENCE [LARGE SCALE GENOMIC DNA]</scope>
    <source>
        <strain evidence="3">NBRC 107697</strain>
    </source>
</reference>
<dbReference type="GO" id="GO:0008168">
    <property type="term" value="F:methyltransferase activity"/>
    <property type="evidence" value="ECO:0007669"/>
    <property type="project" value="UniProtKB-KW"/>
</dbReference>
<dbReference type="OrthoDB" id="3376896at2"/>
<proteinExistence type="predicted"/>
<evidence type="ECO:0000313" key="3">
    <source>
        <dbReference type="Proteomes" id="UP000444980"/>
    </source>
</evidence>
<dbReference type="EMBL" id="BJOU01000002">
    <property type="protein sequence ID" value="GED98340.1"/>
    <property type="molecule type" value="Genomic_DNA"/>
</dbReference>
<evidence type="ECO:0000313" key="2">
    <source>
        <dbReference type="EMBL" id="GED98340.1"/>
    </source>
</evidence>
<evidence type="ECO:0000259" key="1">
    <source>
        <dbReference type="Pfam" id="PF12867"/>
    </source>
</evidence>
<feature type="domain" description="DinB-like" evidence="1">
    <location>
        <begin position="38"/>
        <end position="169"/>
    </location>
</feature>
<protein>
    <submittedName>
        <fullName evidence="2">Methyltransferase type 12</fullName>
    </submittedName>
</protein>
<dbReference type="Pfam" id="PF12867">
    <property type="entry name" value="DinB_2"/>
    <property type="match status" value="1"/>
</dbReference>
<gene>
    <name evidence="2" type="ORF">nbrc107697_23790</name>
</gene>
<keyword evidence="3" id="KW-1185">Reference proteome</keyword>
<dbReference type="SUPFAM" id="SSF109854">
    <property type="entry name" value="DinB/YfiT-like putative metalloenzymes"/>
    <property type="match status" value="1"/>
</dbReference>
<dbReference type="InterPro" id="IPR034660">
    <property type="entry name" value="DinB/YfiT-like"/>
</dbReference>
<dbReference type="Gene3D" id="1.20.120.450">
    <property type="entry name" value="dinb family like domain"/>
    <property type="match status" value="1"/>
</dbReference>
<keyword evidence="2" id="KW-0489">Methyltransferase</keyword>
<accession>A0A7I9UZU0</accession>
<dbReference type="InterPro" id="IPR024775">
    <property type="entry name" value="DinB-like"/>
</dbReference>
<dbReference type="Proteomes" id="UP000444980">
    <property type="component" value="Unassembled WGS sequence"/>
</dbReference>
<keyword evidence="2" id="KW-0808">Transferase</keyword>
<dbReference type="GO" id="GO:0032259">
    <property type="term" value="P:methylation"/>
    <property type="evidence" value="ECO:0007669"/>
    <property type="project" value="UniProtKB-KW"/>
</dbReference>
<sequence length="176" mass="19457">MATDTKDWSVFAERRCDECGFDASAVDRAQIAPTLLDAASDWARVLRGRPADELRTRPSAQVWSPLEYGAHVRDVLRLFTDRVAAILTAPDPEFAGWDQEAAAIAARYNEQDPAIVAEEVAADGERVARIVDGIDDDGWSRTGSRDGREFTAEYLLRYLLHDVVHHRHDIGGPVAG</sequence>
<name>A0A7I9UZU0_9ACTN</name>